<organism evidence="3 4">
    <name type="scientific">Actinomadura livida</name>
    <dbReference type="NCBI Taxonomy" id="79909"/>
    <lineage>
        <taxon>Bacteria</taxon>
        <taxon>Bacillati</taxon>
        <taxon>Actinomycetota</taxon>
        <taxon>Actinomycetes</taxon>
        <taxon>Streptosporangiales</taxon>
        <taxon>Thermomonosporaceae</taxon>
        <taxon>Actinomadura</taxon>
    </lineage>
</organism>
<evidence type="ECO:0000256" key="1">
    <source>
        <dbReference type="SAM" id="MobiDB-lite"/>
    </source>
</evidence>
<evidence type="ECO:0000313" key="2">
    <source>
        <dbReference type="EMBL" id="GAA0577362.1"/>
    </source>
</evidence>
<dbReference type="Proteomes" id="UP001501427">
    <property type="component" value="Unassembled WGS sequence"/>
</dbReference>
<evidence type="ECO:0000313" key="5">
    <source>
        <dbReference type="Proteomes" id="UP001501427"/>
    </source>
</evidence>
<sequence length="147" mass="16638">MARYRFLQPSPEEAARESAASQGGAEVARSVWLPLYAPPALPLPTYSGPWRARWHLTRLSLVMRRKGWKTELRITGPRRLLRIYAKCTPTVGESVSVAWGNGAWWYQSSTGLWLTSCREVELAADKLAILLTPWVAAAFDLLRDEQR</sequence>
<proteinExistence type="predicted"/>
<name>A0A7W7IHE6_9ACTN</name>
<dbReference type="AlphaFoldDB" id="A0A7W7IHE6"/>
<dbReference type="EMBL" id="BAAAHD010000043">
    <property type="protein sequence ID" value="GAA0577362.1"/>
    <property type="molecule type" value="Genomic_DNA"/>
</dbReference>
<reference evidence="2" key="1">
    <citation type="journal article" date="2014" name="Int. J. Syst. Evol. Microbiol.">
        <title>Complete genome of a new Firmicutes species belonging to the dominant human colonic microbiota ('Ruminococcus bicirculans') reveals two chromosomes and a selective capacity to utilize plant glucans.</title>
        <authorList>
            <consortium name="NISC Comparative Sequencing Program"/>
            <person name="Wegmann U."/>
            <person name="Louis P."/>
            <person name="Goesmann A."/>
            <person name="Henrissat B."/>
            <person name="Duncan S.H."/>
            <person name="Flint H.J."/>
        </authorList>
    </citation>
    <scope>NUCLEOTIDE SEQUENCE</scope>
    <source>
        <strain evidence="2">JCM 10667</strain>
    </source>
</reference>
<dbReference type="Proteomes" id="UP000549343">
    <property type="component" value="Unassembled WGS sequence"/>
</dbReference>
<feature type="compositionally biased region" description="Low complexity" evidence="1">
    <location>
        <begin position="8"/>
        <end position="20"/>
    </location>
</feature>
<gene>
    <name evidence="3" type="ORF">F4557_005226</name>
    <name evidence="2" type="ORF">GCM10009546_44780</name>
</gene>
<accession>A0A7W7IHE6</accession>
<comment type="caution">
    <text evidence="3">The sequence shown here is derived from an EMBL/GenBank/DDBJ whole genome shotgun (WGS) entry which is preliminary data.</text>
</comment>
<dbReference type="EMBL" id="JACHMV010000001">
    <property type="protein sequence ID" value="MBB4776808.1"/>
    <property type="molecule type" value="Genomic_DNA"/>
</dbReference>
<feature type="region of interest" description="Disordered" evidence="1">
    <location>
        <begin position="1"/>
        <end position="20"/>
    </location>
</feature>
<protein>
    <submittedName>
        <fullName evidence="3">Uncharacterized protein</fullName>
    </submittedName>
</protein>
<keyword evidence="5" id="KW-1185">Reference proteome</keyword>
<reference evidence="3 4" key="3">
    <citation type="submission" date="2020-08" db="EMBL/GenBank/DDBJ databases">
        <title>Sequencing the genomes of 1000 actinobacteria strains.</title>
        <authorList>
            <person name="Klenk H.-P."/>
        </authorList>
    </citation>
    <scope>NUCLEOTIDE SEQUENCE [LARGE SCALE GENOMIC DNA]</scope>
    <source>
        <strain evidence="3 4">DSM 44772</strain>
    </source>
</reference>
<reference evidence="2" key="4">
    <citation type="submission" date="2023-12" db="EMBL/GenBank/DDBJ databases">
        <authorList>
            <person name="Sun Q."/>
            <person name="Inoue M."/>
        </authorList>
    </citation>
    <scope>NUCLEOTIDE SEQUENCE</scope>
    <source>
        <strain evidence="2">JCM 10667</strain>
    </source>
</reference>
<reference evidence="5" key="2">
    <citation type="journal article" date="2019" name="Int. J. Syst. Evol. Microbiol.">
        <title>The Global Catalogue of Microorganisms (GCM) 10K type strain sequencing project: providing services to taxonomists for standard genome sequencing and annotation.</title>
        <authorList>
            <consortium name="The Broad Institute Genomics Platform"/>
            <consortium name="The Broad Institute Genome Sequencing Center for Infectious Disease"/>
            <person name="Wu L."/>
            <person name="Ma J."/>
        </authorList>
    </citation>
    <scope>NUCLEOTIDE SEQUENCE [LARGE SCALE GENOMIC DNA]</scope>
    <source>
        <strain evidence="5">JCM 10667</strain>
    </source>
</reference>
<evidence type="ECO:0000313" key="3">
    <source>
        <dbReference type="EMBL" id="MBB4776808.1"/>
    </source>
</evidence>
<evidence type="ECO:0000313" key="4">
    <source>
        <dbReference type="Proteomes" id="UP000549343"/>
    </source>
</evidence>